<feature type="binding site" evidence="2">
    <location>
        <position position="73"/>
    </location>
    <ligand>
        <name>Mg(2+)</name>
        <dbReference type="ChEBI" id="CHEBI:18420"/>
        <label>3</label>
    </ligand>
</feature>
<organism evidence="6">
    <name type="scientific">Castellaniella ginsengisoli</name>
    <dbReference type="NCBI Taxonomy" id="546114"/>
    <lineage>
        <taxon>Bacteria</taxon>
        <taxon>Pseudomonadati</taxon>
        <taxon>Pseudomonadota</taxon>
        <taxon>Betaproteobacteria</taxon>
        <taxon>Burkholderiales</taxon>
        <taxon>Alcaligenaceae</taxon>
        <taxon>Castellaniella</taxon>
    </lineage>
</organism>
<keyword evidence="2 6" id="KW-0808">Transferase</keyword>
<dbReference type="EMBL" id="CP158267">
    <property type="protein sequence ID" value="XDJ81201.1"/>
    <property type="molecule type" value="Genomic_DNA"/>
</dbReference>
<feature type="binding site" evidence="2">
    <location>
        <position position="120"/>
    </location>
    <ligand>
        <name>Mg(2+)</name>
        <dbReference type="ChEBI" id="CHEBI:18420"/>
        <label>1</label>
    </ligand>
</feature>
<dbReference type="SUPFAM" id="SSF55326">
    <property type="entry name" value="PurM N-terminal domain-like"/>
    <property type="match status" value="1"/>
</dbReference>
<gene>
    <name evidence="2 6" type="primary">thiL</name>
    <name evidence="7" type="ORF">ABRY94_13940</name>
    <name evidence="4" type="ORF">ABRY99_00060</name>
    <name evidence="5" type="ORF">ABRZ04_12485</name>
    <name evidence="8" type="ORF">ABRZ07_06790</name>
    <name evidence="6" type="ORF">ABRZ09_10000</name>
</gene>
<feature type="binding site" evidence="2">
    <location>
        <position position="52"/>
    </location>
    <ligand>
        <name>substrate</name>
    </ligand>
</feature>
<comment type="miscellaneous">
    <text evidence="2">Reaction mechanism of ThiL seems to utilize a direct, inline transfer of the gamma-phosphate of ATP to TMP rather than a phosphorylated enzyme intermediate.</text>
</comment>
<dbReference type="AlphaFoldDB" id="A0AB39D579"/>
<evidence type="ECO:0000313" key="6">
    <source>
        <dbReference type="EMBL" id="XDJ49579.1"/>
    </source>
</evidence>
<dbReference type="EMBL" id="CP158255">
    <property type="protein sequence ID" value="XDJ49579.1"/>
    <property type="molecule type" value="Genomic_DNA"/>
</dbReference>
<dbReference type="Gene3D" id="3.30.1330.10">
    <property type="entry name" value="PurM-like, N-terminal domain"/>
    <property type="match status" value="1"/>
</dbReference>
<proteinExistence type="inferred from homology"/>
<dbReference type="Gene3D" id="3.90.650.10">
    <property type="entry name" value="PurM-like C-terminal domain"/>
    <property type="match status" value="1"/>
</dbReference>
<evidence type="ECO:0000313" key="4">
    <source>
        <dbReference type="EMBL" id="XDJ42009.1"/>
    </source>
</evidence>
<feature type="binding site" evidence="2">
    <location>
        <begin position="119"/>
        <end position="120"/>
    </location>
    <ligand>
        <name>ATP</name>
        <dbReference type="ChEBI" id="CHEBI:30616"/>
    </ligand>
</feature>
<feature type="binding site" evidence="2">
    <location>
        <position position="211"/>
    </location>
    <ligand>
        <name>Mg(2+)</name>
        <dbReference type="ChEBI" id="CHEBI:18420"/>
        <label>3</label>
    </ligand>
</feature>
<feature type="binding site" evidence="2">
    <location>
        <position position="261"/>
    </location>
    <ligand>
        <name>substrate</name>
    </ligand>
</feature>
<dbReference type="GO" id="GO:0009229">
    <property type="term" value="P:thiamine diphosphate biosynthetic process"/>
    <property type="evidence" value="ECO:0007669"/>
    <property type="project" value="UniProtKB-UniRule"/>
</dbReference>
<dbReference type="EC" id="2.7.4.16" evidence="2"/>
<evidence type="ECO:0000313" key="5">
    <source>
        <dbReference type="EMBL" id="XDJ47103.1"/>
    </source>
</evidence>
<feature type="domain" description="PurM-like N-terminal" evidence="3">
    <location>
        <begin position="26"/>
        <end position="138"/>
    </location>
</feature>
<dbReference type="InterPro" id="IPR036676">
    <property type="entry name" value="PurM-like_C_sf"/>
</dbReference>
<dbReference type="EMBL" id="CP158252">
    <property type="protein sequence ID" value="XDJ42009.1"/>
    <property type="molecule type" value="Genomic_DNA"/>
</dbReference>
<feature type="binding site" evidence="2">
    <location>
        <position position="28"/>
    </location>
    <ligand>
        <name>Mg(2+)</name>
        <dbReference type="ChEBI" id="CHEBI:18420"/>
        <label>4</label>
    </ligand>
</feature>
<feature type="binding site" evidence="2">
    <location>
        <position position="44"/>
    </location>
    <ligand>
        <name>Mg(2+)</name>
        <dbReference type="ChEBI" id="CHEBI:18420"/>
        <label>1</label>
    </ligand>
</feature>
<dbReference type="GO" id="GO:0005524">
    <property type="term" value="F:ATP binding"/>
    <property type="evidence" value="ECO:0007669"/>
    <property type="project" value="UniProtKB-UniRule"/>
</dbReference>
<name>A0AB39D579_9BURK</name>
<keyword evidence="1 2" id="KW-0784">Thiamine biosynthesis</keyword>
<evidence type="ECO:0000313" key="8">
    <source>
        <dbReference type="EMBL" id="XDJ81201.1"/>
    </source>
</evidence>
<dbReference type="InterPro" id="IPR016188">
    <property type="entry name" value="PurM-like_N"/>
</dbReference>
<dbReference type="PANTHER" id="PTHR30270">
    <property type="entry name" value="THIAMINE-MONOPHOSPHATE KINASE"/>
    <property type="match status" value="1"/>
</dbReference>
<dbReference type="InterPro" id="IPR036921">
    <property type="entry name" value="PurM-like_N_sf"/>
</dbReference>
<dbReference type="RefSeq" id="WP_368639666.1">
    <property type="nucleotide sequence ID" value="NZ_CP158252.1"/>
</dbReference>
<comment type="pathway">
    <text evidence="2">Cofactor biosynthesis; thiamine diphosphate biosynthesis; thiamine diphosphate from thiamine phosphate: step 1/1.</text>
</comment>
<keyword evidence="2" id="KW-0067">ATP-binding</keyword>
<feature type="binding site" evidence="2">
    <location>
        <position position="146"/>
    </location>
    <ligand>
        <name>ATP</name>
        <dbReference type="ChEBI" id="CHEBI:30616"/>
    </ligand>
</feature>
<evidence type="ECO:0000256" key="1">
    <source>
        <dbReference type="ARBA" id="ARBA00022977"/>
    </source>
</evidence>
<feature type="binding site" evidence="2">
    <location>
        <position position="45"/>
    </location>
    <ligand>
        <name>Mg(2+)</name>
        <dbReference type="ChEBI" id="CHEBI:18420"/>
        <label>2</label>
    </ligand>
</feature>
<dbReference type="NCBIfam" id="TIGR01379">
    <property type="entry name" value="thiL"/>
    <property type="match status" value="1"/>
</dbReference>
<feature type="binding site" evidence="2">
    <location>
        <position position="214"/>
    </location>
    <ligand>
        <name>Mg(2+)</name>
        <dbReference type="ChEBI" id="CHEBI:18420"/>
        <label>5</label>
    </ligand>
</feature>
<accession>A0AB39D579</accession>
<evidence type="ECO:0000313" key="7">
    <source>
        <dbReference type="EMBL" id="XDJ69135.1"/>
    </source>
</evidence>
<reference evidence="6" key="1">
    <citation type="submission" date="2024-05" db="EMBL/GenBank/DDBJ databases">
        <authorList>
            <person name="Luo Y.-C."/>
            <person name="Nicholds J."/>
            <person name="Mortimer T."/>
            <person name="Maboni G."/>
        </authorList>
    </citation>
    <scope>NUCLEOTIDE SEQUENCE</scope>
    <source>
        <strain evidence="8">141555</strain>
        <strain evidence="7">144863</strain>
        <strain evidence="6">151108</strain>
        <strain evidence="5">151836</strain>
        <strain evidence="4">153920</strain>
    </source>
</reference>
<comment type="catalytic activity">
    <reaction evidence="2">
        <text>thiamine phosphate + ATP = thiamine diphosphate + ADP</text>
        <dbReference type="Rhea" id="RHEA:15913"/>
        <dbReference type="ChEBI" id="CHEBI:30616"/>
        <dbReference type="ChEBI" id="CHEBI:37575"/>
        <dbReference type="ChEBI" id="CHEBI:58937"/>
        <dbReference type="ChEBI" id="CHEBI:456216"/>
        <dbReference type="EC" id="2.7.4.16"/>
    </reaction>
</comment>
<dbReference type="EMBL" id="CP158254">
    <property type="protein sequence ID" value="XDJ47103.1"/>
    <property type="molecule type" value="Genomic_DNA"/>
</dbReference>
<comment type="caution">
    <text evidence="2">Lacks conserved residue(s) required for the propagation of feature annotation.</text>
</comment>
<dbReference type="PANTHER" id="PTHR30270:SF0">
    <property type="entry name" value="THIAMINE-MONOPHOSPHATE KINASE"/>
    <property type="match status" value="1"/>
</dbReference>
<dbReference type="GO" id="GO:0009030">
    <property type="term" value="F:thiamine-phosphate kinase activity"/>
    <property type="evidence" value="ECO:0007669"/>
    <property type="project" value="UniProtKB-UniRule"/>
</dbReference>
<dbReference type="GO" id="GO:0000287">
    <property type="term" value="F:magnesium ion binding"/>
    <property type="evidence" value="ECO:0007669"/>
    <property type="project" value="UniProtKB-UniRule"/>
</dbReference>
<comment type="function">
    <text evidence="2">Catalyzes the ATP-dependent phosphorylation of thiamine-monophosphate (TMP) to form thiamine-pyrophosphate (TPP), the active form of vitamin B1.</text>
</comment>
<keyword evidence="2" id="KW-0460">Magnesium</keyword>
<feature type="binding site" evidence="2">
    <location>
        <position position="73"/>
    </location>
    <ligand>
        <name>Mg(2+)</name>
        <dbReference type="ChEBI" id="CHEBI:18420"/>
        <label>4</label>
    </ligand>
</feature>
<feature type="binding site" evidence="2">
    <location>
        <position position="45"/>
    </location>
    <ligand>
        <name>Mg(2+)</name>
        <dbReference type="ChEBI" id="CHEBI:18420"/>
        <label>1</label>
    </ligand>
</feature>
<dbReference type="Pfam" id="PF00586">
    <property type="entry name" value="AIRS"/>
    <property type="match status" value="1"/>
</dbReference>
<evidence type="ECO:0000259" key="3">
    <source>
        <dbReference type="Pfam" id="PF00586"/>
    </source>
</evidence>
<feature type="binding site" evidence="2">
    <location>
        <position position="73"/>
    </location>
    <ligand>
        <name>Mg(2+)</name>
        <dbReference type="ChEBI" id="CHEBI:18420"/>
        <label>2</label>
    </ligand>
</feature>
<dbReference type="EMBL" id="CP158262">
    <property type="protein sequence ID" value="XDJ69135.1"/>
    <property type="molecule type" value="Genomic_DNA"/>
</dbReference>
<feature type="binding site" evidence="2">
    <location>
        <position position="213"/>
    </location>
    <ligand>
        <name>ATP</name>
        <dbReference type="ChEBI" id="CHEBI:30616"/>
    </ligand>
</feature>
<feature type="binding site" evidence="2">
    <location>
        <position position="28"/>
    </location>
    <ligand>
        <name>Mg(2+)</name>
        <dbReference type="ChEBI" id="CHEBI:18420"/>
        <label>3</label>
    </ligand>
</feature>
<keyword evidence="2" id="KW-0479">Metal-binding</keyword>
<dbReference type="PIRSF" id="PIRSF005303">
    <property type="entry name" value="Thiam_monoph_kin"/>
    <property type="match status" value="1"/>
</dbReference>
<keyword evidence="2 6" id="KW-0418">Kinase</keyword>
<dbReference type="InterPro" id="IPR006283">
    <property type="entry name" value="ThiL-like"/>
</dbReference>
<keyword evidence="2" id="KW-0547">Nucleotide-binding</keyword>
<evidence type="ECO:0000256" key="2">
    <source>
        <dbReference type="HAMAP-Rule" id="MF_02128"/>
    </source>
</evidence>
<dbReference type="CDD" id="cd02194">
    <property type="entry name" value="ThiL"/>
    <property type="match status" value="1"/>
</dbReference>
<comment type="similarity">
    <text evidence="2">Belongs to the thiamine-monophosphate kinase family.</text>
</comment>
<sequence length="328" mass="35010">MQADGEFDLIARYFKRPPPGRMLGVGDDCALMPLSAGCELAVSTDMLVEGRHFLPDADPESLGHKALAVNLSDLAAMGARPLACTLALSLPVVNHAWLEAFSAGFHALARESQCPLVGGDTTRSESGVVLSITVLGEVRRTHALRRDAARVGDDVWVSGTLGAADLALRLVLGRLPPDPERLRATRPALDRPTPRLKLGRYLAGVAHAAIDVSDGLLQDFGHILQASHCGADLWLDALPAHPALAGLDESLRREILLAGGDAYELCFTARPLWREQIEVLGRQLGVPVARVGTLVRGQDLRVLDGAGQVVPVAYRGFDHFSEPCGDIA</sequence>
<dbReference type="SUPFAM" id="SSF56042">
    <property type="entry name" value="PurM C-terminal domain-like"/>
    <property type="match status" value="1"/>
</dbReference>
<dbReference type="GO" id="GO:0009228">
    <property type="term" value="P:thiamine biosynthetic process"/>
    <property type="evidence" value="ECO:0007669"/>
    <property type="project" value="UniProtKB-KW"/>
</dbReference>
<protein>
    <recommendedName>
        <fullName evidence="2">Thiamine-monophosphate kinase</fullName>
        <shortName evidence="2">TMP kinase</shortName>
        <shortName evidence="2">Thiamine-phosphate kinase</shortName>
        <ecNumber evidence="2">2.7.4.16</ecNumber>
    </recommendedName>
</protein>
<dbReference type="HAMAP" id="MF_02128">
    <property type="entry name" value="TMP_kinase"/>
    <property type="match status" value="1"/>
</dbReference>
<feature type="binding site" evidence="2">
    <location>
        <position position="43"/>
    </location>
    <ligand>
        <name>Mg(2+)</name>
        <dbReference type="ChEBI" id="CHEBI:18420"/>
        <label>4</label>
    </ligand>
</feature>
<feature type="binding site" evidence="2">
    <location>
        <position position="317"/>
    </location>
    <ligand>
        <name>substrate</name>
    </ligand>
</feature>